<proteinExistence type="predicted"/>
<reference evidence="6" key="1">
    <citation type="submission" date="2012-02" db="EMBL/GenBank/DDBJ databases">
        <title>Whole genome shotgun sequence of Gordonia otitidis NBRC 100426.</title>
        <authorList>
            <person name="Yoshida I."/>
            <person name="Hosoyama A."/>
            <person name="Tsuchikane K."/>
            <person name="Katsumata H."/>
            <person name="Yamazaki S."/>
            <person name="Fujita N."/>
        </authorList>
    </citation>
    <scope>NUCLEOTIDE SEQUENCE [LARGE SCALE GENOMIC DNA]</scope>
    <source>
        <strain evidence="6">NBRC 100426</strain>
    </source>
</reference>
<keyword evidence="7" id="KW-1185">Reference proteome</keyword>
<feature type="transmembrane region" description="Helical" evidence="4">
    <location>
        <begin position="66"/>
        <end position="85"/>
    </location>
</feature>
<keyword evidence="2 6" id="KW-0418">Kinase</keyword>
<dbReference type="Pfam" id="PF07730">
    <property type="entry name" value="HisKA_3"/>
    <property type="match status" value="1"/>
</dbReference>
<dbReference type="InterPro" id="IPR036890">
    <property type="entry name" value="HATPase_C_sf"/>
</dbReference>
<evidence type="ECO:0000256" key="2">
    <source>
        <dbReference type="ARBA" id="ARBA00022777"/>
    </source>
</evidence>
<dbReference type="GO" id="GO:0016020">
    <property type="term" value="C:membrane"/>
    <property type="evidence" value="ECO:0007669"/>
    <property type="project" value="InterPro"/>
</dbReference>
<dbReference type="Gene3D" id="1.20.5.1930">
    <property type="match status" value="1"/>
</dbReference>
<dbReference type="GO" id="GO:0046983">
    <property type="term" value="F:protein dimerization activity"/>
    <property type="evidence" value="ECO:0007669"/>
    <property type="project" value="InterPro"/>
</dbReference>
<dbReference type="EMBL" id="BAFB01000036">
    <property type="protein sequence ID" value="GAB32994.1"/>
    <property type="molecule type" value="Genomic_DNA"/>
</dbReference>
<comment type="caution">
    <text evidence="6">The sequence shown here is derived from an EMBL/GenBank/DDBJ whole genome shotgun (WGS) entry which is preliminary data.</text>
</comment>
<dbReference type="InterPro" id="IPR011712">
    <property type="entry name" value="Sig_transdc_His_kin_sub3_dim/P"/>
</dbReference>
<evidence type="ECO:0000256" key="1">
    <source>
        <dbReference type="ARBA" id="ARBA00022679"/>
    </source>
</evidence>
<evidence type="ECO:0000313" key="6">
    <source>
        <dbReference type="EMBL" id="GAB32994.1"/>
    </source>
</evidence>
<dbReference type="Proteomes" id="UP000005038">
    <property type="component" value="Unassembled WGS sequence"/>
</dbReference>
<evidence type="ECO:0000256" key="3">
    <source>
        <dbReference type="ARBA" id="ARBA00023012"/>
    </source>
</evidence>
<sequence length="382" mass="41975">MYKQENEAHDHREPMMAQRFGLASDVVAPWRNLRWVFTAVWMIFLAYPITAVVTSGHSTVTKTIGLTILTVFACGYLWASVYLLTGRNATDLRGIPFFVLLTCLMVALLPIINENAFGAAPFLMVVAAFCFPTRWALLCIGALVVSSVALPRLFGWSTDASIVLVLLAVGLTMVGFRFIAIREGEREREEERRRELDARLAIVAERERVARDVHDILGHSLTVISVKTELAQRLVELDPPRAQRELGEINQLTRDALAQVRATVGRMRTPDLPDTIAGADSALRAAGIEATLPEPTVATDHAELFAWVLRETVTNVVRHSGARHCDVRIDASSISVHDDGRGLGDAEHGNGLRGLRERVESAGGTVLFDSDSTGMTVRVQIS</sequence>
<keyword evidence="3" id="KW-0902">Two-component regulatory system</keyword>
<dbReference type="Gene3D" id="3.30.565.10">
    <property type="entry name" value="Histidine kinase-like ATPase, C-terminal domain"/>
    <property type="match status" value="1"/>
</dbReference>
<keyword evidence="4" id="KW-0472">Membrane</keyword>
<protein>
    <submittedName>
        <fullName evidence="6">Two-component histidine kinase</fullName>
    </submittedName>
</protein>
<dbReference type="PANTHER" id="PTHR24421:SF63">
    <property type="entry name" value="SENSOR HISTIDINE KINASE DESK"/>
    <property type="match status" value="1"/>
</dbReference>
<keyword evidence="4" id="KW-0812">Transmembrane</keyword>
<dbReference type="SUPFAM" id="SSF55874">
    <property type="entry name" value="ATPase domain of HSP90 chaperone/DNA topoisomerase II/histidine kinase"/>
    <property type="match status" value="1"/>
</dbReference>
<feature type="transmembrane region" description="Helical" evidence="4">
    <location>
        <begin position="97"/>
        <end position="123"/>
    </location>
</feature>
<keyword evidence="4" id="KW-1133">Transmembrane helix</keyword>
<dbReference type="InterPro" id="IPR050482">
    <property type="entry name" value="Sensor_HK_TwoCompSys"/>
</dbReference>
<evidence type="ECO:0000259" key="5">
    <source>
        <dbReference type="Pfam" id="PF07730"/>
    </source>
</evidence>
<name>H5THN6_GORO1</name>
<feature type="transmembrane region" description="Helical" evidence="4">
    <location>
        <begin position="35"/>
        <end position="54"/>
    </location>
</feature>
<evidence type="ECO:0000313" key="7">
    <source>
        <dbReference type="Proteomes" id="UP000005038"/>
    </source>
</evidence>
<dbReference type="CDD" id="cd16917">
    <property type="entry name" value="HATPase_UhpB-NarQ-NarX-like"/>
    <property type="match status" value="1"/>
</dbReference>
<accession>H5THN6</accession>
<feature type="domain" description="Signal transduction histidine kinase subgroup 3 dimerisation and phosphoacceptor" evidence="5">
    <location>
        <begin position="205"/>
        <end position="271"/>
    </location>
</feature>
<feature type="transmembrane region" description="Helical" evidence="4">
    <location>
        <begin position="160"/>
        <end position="180"/>
    </location>
</feature>
<dbReference type="GO" id="GO:0000155">
    <property type="term" value="F:phosphorelay sensor kinase activity"/>
    <property type="evidence" value="ECO:0007669"/>
    <property type="project" value="InterPro"/>
</dbReference>
<gene>
    <name evidence="6" type="ORF">GOOTI_036_00050</name>
</gene>
<keyword evidence="1" id="KW-0808">Transferase</keyword>
<dbReference type="AlphaFoldDB" id="H5THN6"/>
<dbReference type="STRING" id="1108044.GOOTI_036_00050"/>
<evidence type="ECO:0000256" key="4">
    <source>
        <dbReference type="SAM" id="Phobius"/>
    </source>
</evidence>
<organism evidence="6 7">
    <name type="scientific">Gordonia otitidis (strain DSM 44809 / CCUG 52243 / JCM 12355 / NBRC 100426 / IFM 10032)</name>
    <dbReference type="NCBI Taxonomy" id="1108044"/>
    <lineage>
        <taxon>Bacteria</taxon>
        <taxon>Bacillati</taxon>
        <taxon>Actinomycetota</taxon>
        <taxon>Actinomycetes</taxon>
        <taxon>Mycobacteriales</taxon>
        <taxon>Gordoniaceae</taxon>
        <taxon>Gordonia</taxon>
    </lineage>
</organism>
<dbReference type="PANTHER" id="PTHR24421">
    <property type="entry name" value="NITRATE/NITRITE SENSOR PROTEIN NARX-RELATED"/>
    <property type="match status" value="1"/>
</dbReference>